<evidence type="ECO:0000256" key="4">
    <source>
        <dbReference type="ARBA" id="ARBA00022989"/>
    </source>
</evidence>
<accession>A0A8P4G3U3</accession>
<feature type="domain" description="G-protein coupled receptors family 2 profile 2" evidence="10">
    <location>
        <begin position="128"/>
        <end position="379"/>
    </location>
</feature>
<evidence type="ECO:0000256" key="8">
    <source>
        <dbReference type="SAM" id="Phobius"/>
    </source>
</evidence>
<dbReference type="PROSITE" id="PS50261">
    <property type="entry name" value="G_PROTEIN_RECEP_F2_4"/>
    <property type="match status" value="1"/>
</dbReference>
<keyword evidence="6" id="KW-1015">Disulfide bond</keyword>
<dbReference type="InterPro" id="IPR046338">
    <property type="entry name" value="GAIN_dom_sf"/>
</dbReference>
<dbReference type="PANTHER" id="PTHR45813:SF4">
    <property type="entry name" value="ADHESION G PROTEIN-COUPLED RECEPTOR F5"/>
    <property type="match status" value="1"/>
</dbReference>
<dbReference type="Pfam" id="PF01825">
    <property type="entry name" value="GPS"/>
    <property type="match status" value="1"/>
</dbReference>
<feature type="transmembrane region" description="Helical" evidence="8">
    <location>
        <begin position="206"/>
        <end position="231"/>
    </location>
</feature>
<keyword evidence="3 8" id="KW-0812">Transmembrane</keyword>
<feature type="transmembrane region" description="Helical" evidence="8">
    <location>
        <begin position="130"/>
        <end position="152"/>
    </location>
</feature>
<dbReference type="PANTHER" id="PTHR45813">
    <property type="entry name" value="IG-LIKE DOMAIN-CONTAINING PROTEIN"/>
    <property type="match status" value="1"/>
</dbReference>
<feature type="transmembrane region" description="Helical" evidence="8">
    <location>
        <begin position="164"/>
        <end position="186"/>
    </location>
</feature>
<evidence type="ECO:0000256" key="3">
    <source>
        <dbReference type="ARBA" id="ARBA00022692"/>
    </source>
</evidence>
<organism evidence="11 12">
    <name type="scientific">Dicentrarchus labrax</name>
    <name type="common">European seabass</name>
    <name type="synonym">Morone labrax</name>
    <dbReference type="NCBI Taxonomy" id="13489"/>
    <lineage>
        <taxon>Eukaryota</taxon>
        <taxon>Metazoa</taxon>
        <taxon>Chordata</taxon>
        <taxon>Craniata</taxon>
        <taxon>Vertebrata</taxon>
        <taxon>Euteleostomi</taxon>
        <taxon>Actinopterygii</taxon>
        <taxon>Neopterygii</taxon>
        <taxon>Teleostei</taxon>
        <taxon>Neoteleostei</taxon>
        <taxon>Acanthomorphata</taxon>
        <taxon>Eupercaria</taxon>
        <taxon>Moronidae</taxon>
        <taxon>Dicentrarchus</taxon>
    </lineage>
</organism>
<dbReference type="InterPro" id="IPR051587">
    <property type="entry name" value="Adhesion_GPCR"/>
</dbReference>
<evidence type="ECO:0000256" key="2">
    <source>
        <dbReference type="ARBA" id="ARBA00007343"/>
    </source>
</evidence>
<dbReference type="GO" id="GO:0007189">
    <property type="term" value="P:adenylate cyclase-activating G protein-coupled receptor signaling pathway"/>
    <property type="evidence" value="ECO:0007669"/>
    <property type="project" value="TreeGrafter"/>
</dbReference>
<reference evidence="11" key="2">
    <citation type="submission" date="2025-09" db="UniProtKB">
        <authorList>
            <consortium name="Ensembl"/>
        </authorList>
    </citation>
    <scope>IDENTIFICATION</scope>
</reference>
<keyword evidence="12" id="KW-1185">Reference proteome</keyword>
<dbReference type="InterPro" id="IPR057244">
    <property type="entry name" value="GAIN_B"/>
</dbReference>
<dbReference type="SMART" id="SM00303">
    <property type="entry name" value="GPS"/>
    <property type="match status" value="1"/>
</dbReference>
<dbReference type="GO" id="GO:0007166">
    <property type="term" value="P:cell surface receptor signaling pathway"/>
    <property type="evidence" value="ECO:0007669"/>
    <property type="project" value="InterPro"/>
</dbReference>
<keyword evidence="4 8" id="KW-1133">Transmembrane helix</keyword>
<name>A0A8P4G3U3_DICLA</name>
<evidence type="ECO:0000256" key="1">
    <source>
        <dbReference type="ARBA" id="ARBA00004141"/>
    </source>
</evidence>
<dbReference type="PRINTS" id="PR00249">
    <property type="entry name" value="GPCRSECRETIN"/>
</dbReference>
<dbReference type="InterPro" id="IPR017981">
    <property type="entry name" value="GPCR_2-like_7TM"/>
</dbReference>
<keyword evidence="5 8" id="KW-0472">Membrane</keyword>
<dbReference type="InterPro" id="IPR000203">
    <property type="entry name" value="GPS"/>
</dbReference>
<dbReference type="InterPro" id="IPR000832">
    <property type="entry name" value="GPCR_2_secretin-like"/>
</dbReference>
<dbReference type="Pfam" id="PF00002">
    <property type="entry name" value="7tm_2"/>
    <property type="match status" value="1"/>
</dbReference>
<dbReference type="GeneTree" id="ENSGT00940000154603"/>
<dbReference type="FunFam" id="1.20.1070.10:FF:000058">
    <property type="entry name" value="Adhesion G protein-coupled receptor F5"/>
    <property type="match status" value="1"/>
</dbReference>
<comment type="subcellular location">
    <subcellularLocation>
        <location evidence="1">Membrane</location>
        <topology evidence="1">Multi-pass membrane protein</topology>
    </subcellularLocation>
</comment>
<reference evidence="11" key="1">
    <citation type="submission" date="2025-08" db="UniProtKB">
        <authorList>
            <consortium name="Ensembl"/>
        </authorList>
    </citation>
    <scope>IDENTIFICATION</scope>
</reference>
<sequence>DSSMQIEIPESDGETNTVTVITFASMDNVLPARDKENSTFNVINGRVVLVQSSGAVNNVSFTFEIINDTLGNPQCVFWNFSLFDGLGGWDDEGCELVNNGNGNVTCNCNHLTSFSILMSPYSPDDLALDVITYVGVGISMASLVICLIIEAVIWRKIRKNATSYLRHVSIVNIAVSLLIANIWFIIGAAISDAEDQNLPACSAATFFIHFFYLALFFWMLASALLLFYRTVSVFDGGLSKRSMLAIGFSLGYGAPLIIAIITVAITQPQNTYIRKAGVCWLNWDESRALLAFVIPALSIVAINLVILLVVMYKMLKRRVVGDAAQAAESLPFITEALLHNATLCLCLKGFFILVFGTLLDKKVCMIYYSNQLLVGTMLN</sequence>
<dbReference type="PROSITE" id="PS50221">
    <property type="entry name" value="GAIN_B"/>
    <property type="match status" value="1"/>
</dbReference>
<evidence type="ECO:0000256" key="7">
    <source>
        <dbReference type="ARBA" id="ARBA00023180"/>
    </source>
</evidence>
<dbReference type="AlphaFoldDB" id="A0A8P4G3U3"/>
<feature type="domain" description="GAIN-B" evidence="9">
    <location>
        <begin position="1"/>
        <end position="124"/>
    </location>
</feature>
<dbReference type="GO" id="GO:0004930">
    <property type="term" value="F:G protein-coupled receptor activity"/>
    <property type="evidence" value="ECO:0007669"/>
    <property type="project" value="InterPro"/>
</dbReference>
<feature type="transmembrane region" description="Helical" evidence="8">
    <location>
        <begin position="288"/>
        <end position="310"/>
    </location>
</feature>
<evidence type="ECO:0000313" key="11">
    <source>
        <dbReference type="Ensembl" id="ENSDLAP00005068862.1"/>
    </source>
</evidence>
<evidence type="ECO:0000256" key="5">
    <source>
        <dbReference type="ARBA" id="ARBA00023136"/>
    </source>
</evidence>
<proteinExistence type="inferred from homology"/>
<keyword evidence="7" id="KW-0325">Glycoprotein</keyword>
<evidence type="ECO:0000256" key="6">
    <source>
        <dbReference type="ARBA" id="ARBA00023157"/>
    </source>
</evidence>
<feature type="transmembrane region" description="Helical" evidence="8">
    <location>
        <begin position="243"/>
        <end position="265"/>
    </location>
</feature>
<dbReference type="Gene3D" id="2.60.220.50">
    <property type="match status" value="1"/>
</dbReference>
<protein>
    <submittedName>
        <fullName evidence="11">Uncharacterized protein</fullName>
    </submittedName>
</protein>
<evidence type="ECO:0000259" key="9">
    <source>
        <dbReference type="PROSITE" id="PS50221"/>
    </source>
</evidence>
<dbReference type="GO" id="GO:0016020">
    <property type="term" value="C:membrane"/>
    <property type="evidence" value="ECO:0007669"/>
    <property type="project" value="UniProtKB-SubCell"/>
</dbReference>
<dbReference type="Ensembl" id="ENSDLAT00005067029.1">
    <property type="protein sequence ID" value="ENSDLAP00005068862.1"/>
    <property type="gene ID" value="ENSDLAG00005034237.1"/>
</dbReference>
<evidence type="ECO:0000259" key="10">
    <source>
        <dbReference type="PROSITE" id="PS50261"/>
    </source>
</evidence>
<comment type="similarity">
    <text evidence="2">Belongs to the G-protein coupled receptor 2 family. Adhesion G-protein coupled receptor (ADGR) subfamily.</text>
</comment>
<dbReference type="Proteomes" id="UP000694389">
    <property type="component" value="Unassembled WGS sequence"/>
</dbReference>
<dbReference type="Gene3D" id="1.20.1070.10">
    <property type="entry name" value="Rhodopsin 7-helix transmembrane proteins"/>
    <property type="match status" value="1"/>
</dbReference>
<evidence type="ECO:0000313" key="12">
    <source>
        <dbReference type="Proteomes" id="UP000694389"/>
    </source>
</evidence>